<dbReference type="SMART" id="SM00028">
    <property type="entry name" value="TPR"/>
    <property type="match status" value="3"/>
</dbReference>
<dbReference type="OrthoDB" id="5406098at2"/>
<dbReference type="InterPro" id="IPR019734">
    <property type="entry name" value="TPR_rpt"/>
</dbReference>
<keyword evidence="2" id="KW-1133">Transmembrane helix</keyword>
<dbReference type="Proteomes" id="UP000278035">
    <property type="component" value="Chromosome"/>
</dbReference>
<protein>
    <submittedName>
        <fullName evidence="3">Uncharacterized protein</fullName>
    </submittedName>
</protein>
<dbReference type="KEGG" id="slj:EGC82_03095"/>
<dbReference type="RefSeq" id="WP_124729450.1">
    <property type="nucleotide sequence ID" value="NZ_CBCSKC010000019.1"/>
</dbReference>
<sequence>MSVIIKMLNDLEQRQQPGTENSSTPPVGEFVRPQVQYQSVTQSRSPLIGLIIVTVLLIPTLWFGVSMYRQSNLQIASDSAAIDTATENNIKSLVLSPPQNNNSGEIVLPQQALSSTPTPIQKPIQASTEVNTAAIIQDSSIQTEDQISKLDTPVKSTALVAKAVTNDMPEQQASVKEPKTVKAQPILVATETATDKTRISSSNAPAANEATSNQIANNTAPLNRASNSLETNPVLTAAEFSGSVAQAAVVSQKPVDMTIKEVVLSKAQMAQLQYRKAMDAEQAQRLDDAAGYYLEAIILQPSLHNARKQLVEIYYAQNNPTTAMRLLESGISMFPQQWEFYVILSRIQIEIKAYNEALSTVAMIPDKSSWARDKWIAQTDLAQNSKNFALAEAAYRNLLVSESTQSRWWMGLGYALDSQKKYSQAAQAYRSALSYEGLSTSAMTFIEKRLDQLGENR</sequence>
<evidence type="ECO:0000313" key="4">
    <source>
        <dbReference type="Proteomes" id="UP000278035"/>
    </source>
</evidence>
<accession>A0A3G8LQX3</accession>
<keyword evidence="2" id="KW-0812">Transmembrane</keyword>
<reference evidence="4" key="1">
    <citation type="submission" date="2018-11" db="EMBL/GenBank/DDBJ databases">
        <title>Shewanella sp. M2.</title>
        <authorList>
            <person name="Hwang Y.J."/>
            <person name="Hwang C.Y."/>
        </authorList>
    </citation>
    <scope>NUCLEOTIDE SEQUENCE [LARGE SCALE GENOMIC DNA]</scope>
    <source>
        <strain evidence="4">LMG 19866</strain>
    </source>
</reference>
<dbReference type="AlphaFoldDB" id="A0A3G8LQX3"/>
<keyword evidence="2" id="KW-0472">Membrane</keyword>
<dbReference type="SUPFAM" id="SSF48452">
    <property type="entry name" value="TPR-like"/>
    <property type="match status" value="1"/>
</dbReference>
<evidence type="ECO:0000313" key="3">
    <source>
        <dbReference type="EMBL" id="AZG71834.1"/>
    </source>
</evidence>
<name>A0A3G8LQX3_9GAMM</name>
<feature type="compositionally biased region" description="Polar residues" evidence="1">
    <location>
        <begin position="199"/>
        <end position="219"/>
    </location>
</feature>
<keyword evidence="4" id="KW-1185">Reference proteome</keyword>
<dbReference type="Pfam" id="PF13432">
    <property type="entry name" value="TPR_16"/>
    <property type="match status" value="1"/>
</dbReference>
<gene>
    <name evidence="3" type="ORF">EGC82_03095</name>
</gene>
<feature type="transmembrane region" description="Helical" evidence="2">
    <location>
        <begin position="47"/>
        <end position="68"/>
    </location>
</feature>
<proteinExistence type="predicted"/>
<dbReference type="Gene3D" id="1.25.40.10">
    <property type="entry name" value="Tetratricopeptide repeat domain"/>
    <property type="match status" value="2"/>
</dbReference>
<dbReference type="InterPro" id="IPR011990">
    <property type="entry name" value="TPR-like_helical_dom_sf"/>
</dbReference>
<dbReference type="EMBL" id="CP034015">
    <property type="protein sequence ID" value="AZG71834.1"/>
    <property type="molecule type" value="Genomic_DNA"/>
</dbReference>
<feature type="region of interest" description="Disordered" evidence="1">
    <location>
        <begin position="194"/>
        <end position="219"/>
    </location>
</feature>
<organism evidence="3 4">
    <name type="scientific">Shewanella livingstonensis</name>
    <dbReference type="NCBI Taxonomy" id="150120"/>
    <lineage>
        <taxon>Bacteria</taxon>
        <taxon>Pseudomonadati</taxon>
        <taxon>Pseudomonadota</taxon>
        <taxon>Gammaproteobacteria</taxon>
        <taxon>Alteromonadales</taxon>
        <taxon>Shewanellaceae</taxon>
        <taxon>Shewanella</taxon>
    </lineage>
</organism>
<evidence type="ECO:0000256" key="2">
    <source>
        <dbReference type="SAM" id="Phobius"/>
    </source>
</evidence>
<evidence type="ECO:0000256" key="1">
    <source>
        <dbReference type="SAM" id="MobiDB-lite"/>
    </source>
</evidence>